<organism evidence="2 3">
    <name type="scientific">Laodelphax striatellus</name>
    <name type="common">Small brown planthopper</name>
    <name type="synonym">Delphax striatella</name>
    <dbReference type="NCBI Taxonomy" id="195883"/>
    <lineage>
        <taxon>Eukaryota</taxon>
        <taxon>Metazoa</taxon>
        <taxon>Ecdysozoa</taxon>
        <taxon>Arthropoda</taxon>
        <taxon>Hexapoda</taxon>
        <taxon>Insecta</taxon>
        <taxon>Pterygota</taxon>
        <taxon>Neoptera</taxon>
        <taxon>Paraneoptera</taxon>
        <taxon>Hemiptera</taxon>
        <taxon>Auchenorrhyncha</taxon>
        <taxon>Fulgoroidea</taxon>
        <taxon>Delphacidae</taxon>
        <taxon>Criomorphinae</taxon>
        <taxon>Laodelphax</taxon>
    </lineage>
</organism>
<protein>
    <submittedName>
        <fullName evidence="2">Uncharacterized protein</fullName>
    </submittedName>
</protein>
<sequence>MGLTQPRSPRNGVLDLSAIQNRRVISQQLALASRRHRTLTTSPDGAYPVTTPIQKQPKKSQPSPICMPLTSGTHAMVISCRKVGNCMVCFVGRVAALMPATKTRGSLACLAALLQSAFNQRRVWLLM</sequence>
<dbReference type="Proteomes" id="UP000291343">
    <property type="component" value="Unassembled WGS sequence"/>
</dbReference>
<gene>
    <name evidence="2" type="ORF">LSTR_LSTR007255</name>
</gene>
<feature type="region of interest" description="Disordered" evidence="1">
    <location>
        <begin position="35"/>
        <end position="63"/>
    </location>
</feature>
<accession>A0A482XE39</accession>
<dbReference type="EMBL" id="QKKF02011778">
    <property type="protein sequence ID" value="RZF43983.1"/>
    <property type="molecule type" value="Genomic_DNA"/>
</dbReference>
<evidence type="ECO:0000313" key="3">
    <source>
        <dbReference type="Proteomes" id="UP000291343"/>
    </source>
</evidence>
<comment type="caution">
    <text evidence="2">The sequence shown here is derived from an EMBL/GenBank/DDBJ whole genome shotgun (WGS) entry which is preliminary data.</text>
</comment>
<reference evidence="2 3" key="1">
    <citation type="journal article" date="2017" name="Gigascience">
        <title>Genome sequence of the small brown planthopper, Laodelphax striatellus.</title>
        <authorList>
            <person name="Zhu J."/>
            <person name="Jiang F."/>
            <person name="Wang X."/>
            <person name="Yang P."/>
            <person name="Bao Y."/>
            <person name="Zhao W."/>
            <person name="Wang W."/>
            <person name="Lu H."/>
            <person name="Wang Q."/>
            <person name="Cui N."/>
            <person name="Li J."/>
            <person name="Chen X."/>
            <person name="Luo L."/>
            <person name="Yu J."/>
            <person name="Kang L."/>
            <person name="Cui F."/>
        </authorList>
    </citation>
    <scope>NUCLEOTIDE SEQUENCE [LARGE SCALE GENOMIC DNA]</scope>
    <source>
        <strain evidence="2">Lst14</strain>
    </source>
</reference>
<proteinExistence type="predicted"/>
<name>A0A482XE39_LAOST</name>
<dbReference type="InParanoid" id="A0A482XE39"/>
<evidence type="ECO:0000256" key="1">
    <source>
        <dbReference type="SAM" id="MobiDB-lite"/>
    </source>
</evidence>
<dbReference type="AlphaFoldDB" id="A0A482XE39"/>
<feature type="compositionally biased region" description="Polar residues" evidence="1">
    <location>
        <begin position="51"/>
        <end position="63"/>
    </location>
</feature>
<evidence type="ECO:0000313" key="2">
    <source>
        <dbReference type="EMBL" id="RZF43983.1"/>
    </source>
</evidence>
<keyword evidence="3" id="KW-1185">Reference proteome</keyword>